<dbReference type="AlphaFoldDB" id="A0A437QX87"/>
<protein>
    <submittedName>
        <fullName evidence="3">Polyisoprenoid-binding protein</fullName>
    </submittedName>
</protein>
<feature type="signal peptide" evidence="1">
    <location>
        <begin position="1"/>
        <end position="24"/>
    </location>
</feature>
<dbReference type="SMART" id="SM00867">
    <property type="entry name" value="YceI"/>
    <property type="match status" value="1"/>
</dbReference>
<evidence type="ECO:0000259" key="2">
    <source>
        <dbReference type="SMART" id="SM00867"/>
    </source>
</evidence>
<sequence>MRKFLATMAVLAIPAMGVSSAAHAEPHEYELDPAHTSIGFLVGHVGYDKVLGMFLESSGSFTYDEETQTLSDVKITIESESVFTNHEKRDQHLRSPDFLNAREFPEMTFTVTKAEKISDTAGKVYGELELIGLKKPIVLDVTLNKAAEYPFNDSYAIGISARGSFKRSEYGMMYGVDNGWVGDDVELIIEFEAVRQ</sequence>
<dbReference type="EMBL" id="SADE01000001">
    <property type="protein sequence ID" value="RVU39141.1"/>
    <property type="molecule type" value="Genomic_DNA"/>
</dbReference>
<organism evidence="3 4">
    <name type="scientific">Hwanghaeella grinnelliae</name>
    <dbReference type="NCBI Taxonomy" id="2500179"/>
    <lineage>
        <taxon>Bacteria</taxon>
        <taxon>Pseudomonadati</taxon>
        <taxon>Pseudomonadota</taxon>
        <taxon>Alphaproteobacteria</taxon>
        <taxon>Rhodospirillales</taxon>
        <taxon>Rhodospirillaceae</taxon>
        <taxon>Hwanghaeella</taxon>
    </lineage>
</organism>
<keyword evidence="1" id="KW-0732">Signal</keyword>
<dbReference type="Gene3D" id="2.40.128.110">
    <property type="entry name" value="Lipid/polyisoprenoid-binding, YceI-like"/>
    <property type="match status" value="1"/>
</dbReference>
<dbReference type="RefSeq" id="WP_127764513.1">
    <property type="nucleotide sequence ID" value="NZ_SADE01000001.1"/>
</dbReference>
<name>A0A437QX87_9PROT</name>
<dbReference type="InterPro" id="IPR036761">
    <property type="entry name" value="TTHA0802/YceI-like_sf"/>
</dbReference>
<dbReference type="PANTHER" id="PTHR34406">
    <property type="entry name" value="PROTEIN YCEI"/>
    <property type="match status" value="1"/>
</dbReference>
<proteinExistence type="predicted"/>
<dbReference type="Pfam" id="PF04264">
    <property type="entry name" value="YceI"/>
    <property type="match status" value="1"/>
</dbReference>
<dbReference type="Proteomes" id="UP000287447">
    <property type="component" value="Unassembled WGS sequence"/>
</dbReference>
<accession>A0A437QX87</accession>
<dbReference type="PANTHER" id="PTHR34406:SF1">
    <property type="entry name" value="PROTEIN YCEI"/>
    <property type="match status" value="1"/>
</dbReference>
<reference evidence="4" key="1">
    <citation type="submission" date="2019-01" db="EMBL/GenBank/DDBJ databases">
        <title>Gri0909 isolated from a small marine red alga.</title>
        <authorList>
            <person name="Kim J."/>
            <person name="Jeong S.E."/>
            <person name="Jeon C.O."/>
        </authorList>
    </citation>
    <scope>NUCLEOTIDE SEQUENCE [LARGE SCALE GENOMIC DNA]</scope>
    <source>
        <strain evidence="4">Gri0909</strain>
    </source>
</reference>
<keyword evidence="4" id="KW-1185">Reference proteome</keyword>
<dbReference type="OrthoDB" id="9811006at2"/>
<feature type="domain" description="Lipid/polyisoprenoid-binding YceI-like" evidence="2">
    <location>
        <begin position="28"/>
        <end position="194"/>
    </location>
</feature>
<gene>
    <name evidence="3" type="ORF">EOI86_07790</name>
</gene>
<evidence type="ECO:0000313" key="4">
    <source>
        <dbReference type="Proteomes" id="UP000287447"/>
    </source>
</evidence>
<feature type="chain" id="PRO_5019308409" evidence="1">
    <location>
        <begin position="25"/>
        <end position="196"/>
    </location>
</feature>
<comment type="caution">
    <text evidence="3">The sequence shown here is derived from an EMBL/GenBank/DDBJ whole genome shotgun (WGS) entry which is preliminary data.</text>
</comment>
<dbReference type="SUPFAM" id="SSF101874">
    <property type="entry name" value="YceI-like"/>
    <property type="match status" value="1"/>
</dbReference>
<evidence type="ECO:0000313" key="3">
    <source>
        <dbReference type="EMBL" id="RVU39141.1"/>
    </source>
</evidence>
<evidence type="ECO:0000256" key="1">
    <source>
        <dbReference type="SAM" id="SignalP"/>
    </source>
</evidence>
<dbReference type="InterPro" id="IPR007372">
    <property type="entry name" value="Lipid/polyisoprenoid-bd_YceI"/>
</dbReference>